<accession>A0A1E3QY04</accession>
<feature type="transmembrane region" description="Helical" evidence="4">
    <location>
        <begin position="29"/>
        <end position="48"/>
    </location>
</feature>
<dbReference type="GO" id="GO:0007033">
    <property type="term" value="P:vacuole organization"/>
    <property type="evidence" value="ECO:0007669"/>
    <property type="project" value="EnsemblFungi"/>
</dbReference>
<dbReference type="GO" id="GO:0005739">
    <property type="term" value="C:mitochondrion"/>
    <property type="evidence" value="ECO:0007669"/>
    <property type="project" value="EnsemblFungi"/>
</dbReference>
<keyword evidence="4" id="KW-1133">Transmembrane helix</keyword>
<dbReference type="GO" id="GO:0005773">
    <property type="term" value="C:vacuole"/>
    <property type="evidence" value="ECO:0007669"/>
    <property type="project" value="GOC"/>
</dbReference>
<keyword evidence="4" id="KW-0812">Transmembrane</keyword>
<dbReference type="SUPFAM" id="SSF51735">
    <property type="entry name" value="NAD(P)-binding Rossmann-fold domains"/>
    <property type="match status" value="1"/>
</dbReference>
<feature type="transmembrane region" description="Helical" evidence="4">
    <location>
        <begin position="242"/>
        <end position="261"/>
    </location>
</feature>
<keyword evidence="6" id="KW-1185">Reference proteome</keyword>
<dbReference type="OrthoDB" id="191139at2759"/>
<dbReference type="Pfam" id="PF00106">
    <property type="entry name" value="adh_short"/>
    <property type="match status" value="1"/>
</dbReference>
<keyword evidence="2" id="KW-0521">NADP</keyword>
<dbReference type="GO" id="GO:0005811">
    <property type="term" value="C:lipid droplet"/>
    <property type="evidence" value="ECO:0007669"/>
    <property type="project" value="EnsemblFungi"/>
</dbReference>
<gene>
    <name evidence="5" type="ORF">BABINDRAFT_29888</name>
</gene>
<dbReference type="InterPro" id="IPR002347">
    <property type="entry name" value="SDR_fam"/>
</dbReference>
<dbReference type="STRING" id="984486.A0A1E3QY04"/>
<dbReference type="GO" id="GO:0006624">
    <property type="term" value="P:vacuolar protein processing"/>
    <property type="evidence" value="ECO:0007669"/>
    <property type="project" value="EnsemblFungi"/>
</dbReference>
<keyword evidence="3" id="KW-0560">Oxidoreductase</keyword>
<protein>
    <recommendedName>
        <fullName evidence="7">NAD(P)-binding protein</fullName>
    </recommendedName>
</protein>
<name>A0A1E3QY04_9ASCO</name>
<dbReference type="InterPro" id="IPR036291">
    <property type="entry name" value="NAD(P)-bd_dom_sf"/>
</dbReference>
<dbReference type="GO" id="GO:0034389">
    <property type="term" value="P:lipid droplet organization"/>
    <property type="evidence" value="ECO:0007669"/>
    <property type="project" value="EnsemblFungi"/>
</dbReference>
<proteinExistence type="inferred from homology"/>
<evidence type="ECO:0000256" key="4">
    <source>
        <dbReference type="SAM" id="Phobius"/>
    </source>
</evidence>
<dbReference type="GO" id="GO:0016491">
    <property type="term" value="F:oxidoreductase activity"/>
    <property type="evidence" value="ECO:0007669"/>
    <property type="project" value="UniProtKB-KW"/>
</dbReference>
<evidence type="ECO:0000256" key="3">
    <source>
        <dbReference type="ARBA" id="ARBA00023002"/>
    </source>
</evidence>
<dbReference type="RefSeq" id="XP_018987854.1">
    <property type="nucleotide sequence ID" value="XM_019131466.1"/>
</dbReference>
<dbReference type="PANTHER" id="PTHR24320:SF282">
    <property type="entry name" value="WW DOMAIN-CONTAINING OXIDOREDUCTASE"/>
    <property type="match status" value="1"/>
</dbReference>
<sequence length="328" mass="37393">MDFNPDTLPYADAQTERRVALVTGGNSGIGWFTVLHLYLHGYVVYIAGRSKTRVTKAITEIKNEALLRRSRYSKDETTSRVLGEMTFIEVDLVDLASVESCAEQFKTLELELHLLVNNAGIMAAPFSLTKDGFEIQMQTNYVSPFVLTQRLIPVMEHASDPRIVYLSSIGHLFAFWYFDMDTTFDYHPNIVFTWFRYGMAKMAGIHYTKMLALKHPRILCTAVHPGFVMSTNLFSYWTRLPIIGTLFWIMFQIFGWLFGVTNEEGSYATLKVALSKLLTANKDNGKYFAAGGVESKPSAVASNMDYAARTWIWTIHELRDRRVEVAER</sequence>
<reference evidence="6" key="1">
    <citation type="submission" date="2016-05" db="EMBL/GenBank/DDBJ databases">
        <title>Comparative genomics of biotechnologically important yeasts.</title>
        <authorList>
            <consortium name="DOE Joint Genome Institute"/>
            <person name="Riley R."/>
            <person name="Haridas S."/>
            <person name="Wolfe K.H."/>
            <person name="Lopes M.R."/>
            <person name="Hittinger C.T."/>
            <person name="Goker M."/>
            <person name="Salamov A."/>
            <person name="Wisecaver J."/>
            <person name="Long T.M."/>
            <person name="Aerts A.L."/>
            <person name="Barry K."/>
            <person name="Choi C."/>
            <person name="Clum A."/>
            <person name="Coughlan A.Y."/>
            <person name="Deshpande S."/>
            <person name="Douglass A.P."/>
            <person name="Hanson S.J."/>
            <person name="Klenk H.-P."/>
            <person name="Labutti K."/>
            <person name="Lapidus A."/>
            <person name="Lindquist E."/>
            <person name="Lipzen A."/>
            <person name="Meier-Kolthoff J.P."/>
            <person name="Ohm R.A."/>
            <person name="Otillar R.P."/>
            <person name="Pangilinan J."/>
            <person name="Peng Y."/>
            <person name="Rokas A."/>
            <person name="Rosa C.A."/>
            <person name="Scheuner C."/>
            <person name="Sibirny A.A."/>
            <person name="Slot J.C."/>
            <person name="Stielow J.B."/>
            <person name="Sun H."/>
            <person name="Kurtzman C.P."/>
            <person name="Blackwell M."/>
            <person name="Grigoriev I.V."/>
            <person name="Jeffries T.W."/>
        </authorList>
    </citation>
    <scope>NUCLEOTIDE SEQUENCE [LARGE SCALE GENOMIC DNA]</scope>
    <source>
        <strain evidence="6">NRRL Y-12698</strain>
    </source>
</reference>
<evidence type="ECO:0000256" key="1">
    <source>
        <dbReference type="ARBA" id="ARBA00006484"/>
    </source>
</evidence>
<organism evidence="5 6">
    <name type="scientific">Babjeviella inositovora NRRL Y-12698</name>
    <dbReference type="NCBI Taxonomy" id="984486"/>
    <lineage>
        <taxon>Eukaryota</taxon>
        <taxon>Fungi</taxon>
        <taxon>Dikarya</taxon>
        <taxon>Ascomycota</taxon>
        <taxon>Saccharomycotina</taxon>
        <taxon>Pichiomycetes</taxon>
        <taxon>Serinales incertae sedis</taxon>
        <taxon>Babjeviella</taxon>
    </lineage>
</organism>
<dbReference type="Gene3D" id="3.40.50.720">
    <property type="entry name" value="NAD(P)-binding Rossmann-like Domain"/>
    <property type="match status" value="1"/>
</dbReference>
<dbReference type="PANTHER" id="PTHR24320">
    <property type="entry name" value="RETINOL DEHYDROGENASE"/>
    <property type="match status" value="1"/>
</dbReference>
<dbReference type="GeneID" id="30149319"/>
<evidence type="ECO:0000313" key="5">
    <source>
        <dbReference type="EMBL" id="ODQ82526.1"/>
    </source>
</evidence>
<dbReference type="AlphaFoldDB" id="A0A1E3QY04"/>
<evidence type="ECO:0008006" key="7">
    <source>
        <dbReference type="Google" id="ProtNLM"/>
    </source>
</evidence>
<keyword evidence="4" id="KW-0472">Membrane</keyword>
<evidence type="ECO:0000313" key="6">
    <source>
        <dbReference type="Proteomes" id="UP000094336"/>
    </source>
</evidence>
<dbReference type="PRINTS" id="PR00081">
    <property type="entry name" value="GDHRDH"/>
</dbReference>
<dbReference type="EMBL" id="KV454426">
    <property type="protein sequence ID" value="ODQ82526.1"/>
    <property type="molecule type" value="Genomic_DNA"/>
</dbReference>
<evidence type="ECO:0000256" key="2">
    <source>
        <dbReference type="ARBA" id="ARBA00022857"/>
    </source>
</evidence>
<dbReference type="Proteomes" id="UP000094336">
    <property type="component" value="Unassembled WGS sequence"/>
</dbReference>
<comment type="similarity">
    <text evidence="1">Belongs to the short-chain dehydrogenases/reductases (SDR) family.</text>
</comment>